<keyword evidence="3" id="KW-0813">Transport</keyword>
<dbReference type="SUPFAM" id="SSF54631">
    <property type="entry name" value="CBS-domain pair"/>
    <property type="match status" value="1"/>
</dbReference>
<dbReference type="PROSITE" id="PS51371">
    <property type="entry name" value="CBS"/>
    <property type="match status" value="2"/>
</dbReference>
<dbReference type="InterPro" id="IPR000644">
    <property type="entry name" value="CBS_dom"/>
</dbReference>
<dbReference type="Gene3D" id="1.10.357.20">
    <property type="entry name" value="SLC41 divalent cation transporters, integral membrane domain"/>
    <property type="match status" value="1"/>
</dbReference>
<proteinExistence type="inferred from homology"/>
<dbReference type="PANTHER" id="PTHR41394">
    <property type="entry name" value="MAGNESIUM TRANSPORTER MGTE"/>
    <property type="match status" value="1"/>
</dbReference>
<sequence>MTSPNDPRDIDALAAAAPDEAARRLRRLPRRERAAAAARIGRQRRDEVLALADHDEGTAGALMTSRYADLSPETSVGEALRLLGEEHTAETIYRVFLVDADFRLVGAVELRDLIAADRKAKVGALAETDPPRATLSESDVDAARRLLQSRLPAMPVVDDEGTLVGIITADDAQRCLAEATDEDTDRFTAINHEEGDDDYLAVPLLAEIRRRAPWILGLAAAGLMAGYIVHVYEDALNALVILALYMPMVADTGGNVGTQSASLVLRAVATGRVRLGDTLRVVRKEVCIGLALAALLFLFALLKVVLLSNGADVPAALTLTDIALAIGVAISVAVFVSVLIGALLPLAAVAIRVDPAVFAGPALTTIVDVVGLFLYFQITTRMLGVQLVS</sequence>
<dbReference type="Proteomes" id="UP000609531">
    <property type="component" value="Unassembled WGS sequence"/>
</dbReference>
<dbReference type="CDD" id="cd04606">
    <property type="entry name" value="CBS_pair_Mg_transporter"/>
    <property type="match status" value="1"/>
</dbReference>
<comment type="similarity">
    <text evidence="2">Belongs to the SLC41A transporter family.</text>
</comment>
<dbReference type="GO" id="GO:0008324">
    <property type="term" value="F:monoatomic cation transmembrane transporter activity"/>
    <property type="evidence" value="ECO:0007669"/>
    <property type="project" value="InterPro"/>
</dbReference>
<gene>
    <name evidence="11" type="ORF">JCR33_23765</name>
</gene>
<keyword evidence="12" id="KW-1185">Reference proteome</keyword>
<feature type="transmembrane region" description="Helical" evidence="9">
    <location>
        <begin position="356"/>
        <end position="378"/>
    </location>
</feature>
<dbReference type="EMBL" id="JAEKJA010000037">
    <property type="protein sequence ID" value="MBJ3778738.1"/>
    <property type="molecule type" value="Genomic_DNA"/>
</dbReference>
<dbReference type="AlphaFoldDB" id="A0A934MIG3"/>
<dbReference type="Pfam" id="PF00571">
    <property type="entry name" value="CBS"/>
    <property type="match status" value="2"/>
</dbReference>
<comment type="subcellular location">
    <subcellularLocation>
        <location evidence="1">Membrane</location>
        <topology evidence="1">Multi-pass membrane protein</topology>
    </subcellularLocation>
</comment>
<dbReference type="PANTHER" id="PTHR41394:SF5">
    <property type="entry name" value="SLC41A_MGTE INTEGRAL MEMBRANE DOMAIN-CONTAINING PROTEIN"/>
    <property type="match status" value="1"/>
</dbReference>
<dbReference type="Gene3D" id="3.10.580.10">
    <property type="entry name" value="CBS-domain"/>
    <property type="match status" value="1"/>
</dbReference>
<dbReference type="InterPro" id="IPR036739">
    <property type="entry name" value="SLC41_membr_dom_sf"/>
</dbReference>
<evidence type="ECO:0000256" key="8">
    <source>
        <dbReference type="PROSITE-ProRule" id="PRU00703"/>
    </source>
</evidence>
<feature type="transmembrane region" description="Helical" evidence="9">
    <location>
        <begin position="238"/>
        <end position="265"/>
    </location>
</feature>
<organism evidence="11 12">
    <name type="scientific">Acuticoccus mangrovi</name>
    <dbReference type="NCBI Taxonomy" id="2796142"/>
    <lineage>
        <taxon>Bacteria</taxon>
        <taxon>Pseudomonadati</taxon>
        <taxon>Pseudomonadota</taxon>
        <taxon>Alphaproteobacteria</taxon>
        <taxon>Hyphomicrobiales</taxon>
        <taxon>Amorphaceae</taxon>
        <taxon>Acuticoccus</taxon>
    </lineage>
</organism>
<keyword evidence="6 9" id="KW-1133">Transmembrane helix</keyword>
<feature type="transmembrane region" description="Helical" evidence="9">
    <location>
        <begin position="214"/>
        <end position="232"/>
    </location>
</feature>
<evidence type="ECO:0000256" key="1">
    <source>
        <dbReference type="ARBA" id="ARBA00004141"/>
    </source>
</evidence>
<dbReference type="RefSeq" id="WP_198884641.1">
    <property type="nucleotide sequence ID" value="NZ_JAEKJA010000037.1"/>
</dbReference>
<evidence type="ECO:0000256" key="2">
    <source>
        <dbReference type="ARBA" id="ARBA00009749"/>
    </source>
</evidence>
<evidence type="ECO:0000256" key="7">
    <source>
        <dbReference type="ARBA" id="ARBA00023136"/>
    </source>
</evidence>
<evidence type="ECO:0000256" key="4">
    <source>
        <dbReference type="ARBA" id="ARBA00022692"/>
    </source>
</evidence>
<feature type="transmembrane region" description="Helical" evidence="9">
    <location>
        <begin position="286"/>
        <end position="307"/>
    </location>
</feature>
<keyword evidence="7 9" id="KW-0472">Membrane</keyword>
<keyword evidence="5" id="KW-0460">Magnesium</keyword>
<feature type="domain" description="CBS" evidence="10">
    <location>
        <begin position="126"/>
        <end position="182"/>
    </location>
</feature>
<keyword evidence="8" id="KW-0129">CBS domain</keyword>
<dbReference type="SUPFAM" id="SSF161093">
    <property type="entry name" value="MgtE membrane domain-like"/>
    <property type="match status" value="1"/>
</dbReference>
<dbReference type="GO" id="GO:0016020">
    <property type="term" value="C:membrane"/>
    <property type="evidence" value="ECO:0007669"/>
    <property type="project" value="UniProtKB-SubCell"/>
</dbReference>
<dbReference type="SMART" id="SM00116">
    <property type="entry name" value="CBS"/>
    <property type="match status" value="2"/>
</dbReference>
<evidence type="ECO:0000256" key="6">
    <source>
        <dbReference type="ARBA" id="ARBA00022989"/>
    </source>
</evidence>
<accession>A0A934MIG3</accession>
<reference evidence="11" key="1">
    <citation type="submission" date="2020-12" db="EMBL/GenBank/DDBJ databases">
        <title>Bacterial taxonomy.</title>
        <authorList>
            <person name="Pan X."/>
        </authorList>
    </citation>
    <scope>NUCLEOTIDE SEQUENCE</scope>
    <source>
        <strain evidence="11">B2012</strain>
    </source>
</reference>
<evidence type="ECO:0000256" key="5">
    <source>
        <dbReference type="ARBA" id="ARBA00022842"/>
    </source>
</evidence>
<feature type="transmembrane region" description="Helical" evidence="9">
    <location>
        <begin position="322"/>
        <end position="344"/>
    </location>
</feature>
<dbReference type="Pfam" id="PF01769">
    <property type="entry name" value="MgtE"/>
    <property type="match status" value="1"/>
</dbReference>
<evidence type="ECO:0000259" key="10">
    <source>
        <dbReference type="PROSITE" id="PS51371"/>
    </source>
</evidence>
<feature type="domain" description="CBS" evidence="10">
    <location>
        <begin position="63"/>
        <end position="125"/>
    </location>
</feature>
<evidence type="ECO:0000256" key="9">
    <source>
        <dbReference type="SAM" id="Phobius"/>
    </source>
</evidence>
<dbReference type="InterPro" id="IPR046342">
    <property type="entry name" value="CBS_dom_sf"/>
</dbReference>
<dbReference type="InterPro" id="IPR006667">
    <property type="entry name" value="SLC41_membr_dom"/>
</dbReference>
<evidence type="ECO:0000256" key="3">
    <source>
        <dbReference type="ARBA" id="ARBA00022448"/>
    </source>
</evidence>
<keyword evidence="4 9" id="KW-0812">Transmembrane</keyword>
<comment type="caution">
    <text evidence="11">The sequence shown here is derived from an EMBL/GenBank/DDBJ whole genome shotgun (WGS) entry which is preliminary data.</text>
</comment>
<evidence type="ECO:0000313" key="11">
    <source>
        <dbReference type="EMBL" id="MBJ3778738.1"/>
    </source>
</evidence>
<name>A0A934MIG3_9HYPH</name>
<protein>
    <submittedName>
        <fullName evidence="11">Magnesium transporter</fullName>
    </submittedName>
</protein>
<evidence type="ECO:0000313" key="12">
    <source>
        <dbReference type="Proteomes" id="UP000609531"/>
    </source>
</evidence>